<feature type="binding site" evidence="8">
    <location>
        <position position="142"/>
    </location>
    <ligand>
        <name>Zn(2+)</name>
        <dbReference type="ChEBI" id="CHEBI:29105"/>
        <label>1</label>
        <note>catalytic</note>
    </ligand>
</feature>
<organism evidence="9 10">
    <name type="scientific">Persicobacter psychrovividus</name>
    <dbReference type="NCBI Taxonomy" id="387638"/>
    <lineage>
        <taxon>Bacteria</taxon>
        <taxon>Pseudomonadati</taxon>
        <taxon>Bacteroidota</taxon>
        <taxon>Cytophagia</taxon>
        <taxon>Cytophagales</taxon>
        <taxon>Persicobacteraceae</taxon>
        <taxon>Persicobacter</taxon>
    </lineage>
</organism>
<dbReference type="Gene3D" id="3.60.15.10">
    <property type="entry name" value="Ribonuclease Z/Hydroxyacylglutathione hydrolase-like"/>
    <property type="match status" value="1"/>
</dbReference>
<name>A0ABN6L9B1_9BACT</name>
<keyword evidence="7 8" id="KW-0862">Zinc</keyword>
<evidence type="ECO:0000256" key="2">
    <source>
        <dbReference type="ARBA" id="ARBA00022694"/>
    </source>
</evidence>
<dbReference type="InterPro" id="IPR036866">
    <property type="entry name" value="RibonucZ/Hydroxyglut_hydro"/>
</dbReference>
<keyword evidence="4 8" id="KW-0479">Metal-binding</keyword>
<evidence type="ECO:0000256" key="5">
    <source>
        <dbReference type="ARBA" id="ARBA00022759"/>
    </source>
</evidence>
<feature type="binding site" evidence="8">
    <location>
        <position position="66"/>
    </location>
    <ligand>
        <name>Zn(2+)</name>
        <dbReference type="ChEBI" id="CHEBI:29105"/>
        <label>2</label>
        <note>catalytic</note>
    </ligand>
</feature>
<comment type="catalytic activity">
    <reaction evidence="8">
        <text>Endonucleolytic cleavage of RNA, removing extra 3' nucleotides from tRNA precursor, generating 3' termini of tRNAs. A 3'-hydroxy group is left at the tRNA terminus and a 5'-phosphoryl group is left at the trailer molecule.</text>
        <dbReference type="EC" id="3.1.26.11"/>
    </reaction>
</comment>
<keyword evidence="10" id="KW-1185">Reference proteome</keyword>
<dbReference type="EC" id="3.1.26.11" evidence="8"/>
<feature type="binding site" evidence="8">
    <location>
        <position position="64"/>
    </location>
    <ligand>
        <name>Zn(2+)</name>
        <dbReference type="ChEBI" id="CHEBI:29105"/>
        <label>1</label>
        <note>catalytic</note>
    </ligand>
</feature>
<dbReference type="PANTHER" id="PTHR46018">
    <property type="entry name" value="ZINC PHOSPHODIESTERASE ELAC PROTEIN 1"/>
    <property type="match status" value="1"/>
</dbReference>
<evidence type="ECO:0000313" key="10">
    <source>
        <dbReference type="Proteomes" id="UP001354989"/>
    </source>
</evidence>
<dbReference type="RefSeq" id="WP_338396992.1">
    <property type="nucleotide sequence ID" value="NZ_AP025292.1"/>
</dbReference>
<sequence>MAFKVLVLGSNAAAPALNKFNTSQLITIDNHHLLIDCGEGAQLQLIKYRAKLAKISHIFISHMHGDHYFGLIGLLSTMHLFKKKGELHLYGPPELAEVITVQLKASMTFLNYRLVFHVTNGEVAETILETSKFSVTSIPLAHQIHCTGFLIKEQPHQRRINKAKMPYDLSLENIGDLKSGRDTVYKNRILSNQEYTLPPQPSFSYAYCSDTLFTKSFIEQIKGVDLLYHEATFMHDMEARAKVTHHSTTKQAATIAKMANVKQLMIGHFSIRYNELDPLLEEAREVFEQTILGVEGTKVYLRK</sequence>
<protein>
    <recommendedName>
        <fullName evidence="8">Ribonuclease Z</fullName>
        <shortName evidence="8">RNase Z</shortName>
        <ecNumber evidence="8">3.1.26.11</ecNumber>
    </recommendedName>
    <alternativeName>
        <fullName evidence="8">tRNA 3 endonuclease</fullName>
    </alternativeName>
    <alternativeName>
        <fullName evidence="8">tRNase Z</fullName>
    </alternativeName>
</protein>
<dbReference type="SUPFAM" id="SSF56281">
    <property type="entry name" value="Metallo-hydrolase/oxidoreductase"/>
    <property type="match status" value="1"/>
</dbReference>
<evidence type="ECO:0000256" key="1">
    <source>
        <dbReference type="ARBA" id="ARBA00011738"/>
    </source>
</evidence>
<evidence type="ECO:0000313" key="9">
    <source>
        <dbReference type="EMBL" id="BDC99759.1"/>
    </source>
</evidence>
<keyword evidence="5 8" id="KW-0255">Endonuclease</keyword>
<dbReference type="Pfam" id="PF23023">
    <property type="entry name" value="Anti-Pycsar_Apyc1"/>
    <property type="match status" value="1"/>
</dbReference>
<keyword evidence="3 8" id="KW-0540">Nuclease</keyword>
<feature type="binding site" evidence="8">
    <location>
        <position position="62"/>
    </location>
    <ligand>
        <name>Zn(2+)</name>
        <dbReference type="ChEBI" id="CHEBI:29105"/>
        <label>1</label>
        <note>catalytic</note>
    </ligand>
</feature>
<reference evidence="9 10" key="1">
    <citation type="submission" date="2021-12" db="EMBL/GenBank/DDBJ databases">
        <title>Genome sequencing of bacteria with rrn-lacking chromosome and rrn-plasmid.</title>
        <authorList>
            <person name="Anda M."/>
            <person name="Iwasaki W."/>
        </authorList>
    </citation>
    <scope>NUCLEOTIDE SEQUENCE [LARGE SCALE GENOMIC DNA]</scope>
    <source>
        <strain evidence="9 10">NBRC 101262</strain>
    </source>
</reference>
<evidence type="ECO:0000256" key="8">
    <source>
        <dbReference type="HAMAP-Rule" id="MF_01818"/>
    </source>
</evidence>
<dbReference type="Proteomes" id="UP001354989">
    <property type="component" value="Chromosome"/>
</dbReference>
<accession>A0ABN6L9B1</accession>
<keyword evidence="2 8" id="KW-0819">tRNA processing</keyword>
<dbReference type="NCBIfam" id="NF000801">
    <property type="entry name" value="PRK00055.1-3"/>
    <property type="match status" value="1"/>
</dbReference>
<dbReference type="CDD" id="cd07717">
    <property type="entry name" value="RNaseZ_ZiPD-like_MBL-fold"/>
    <property type="match status" value="1"/>
</dbReference>
<dbReference type="InterPro" id="IPR013471">
    <property type="entry name" value="RNase_Z/BN"/>
</dbReference>
<evidence type="ECO:0000256" key="7">
    <source>
        <dbReference type="ARBA" id="ARBA00022833"/>
    </source>
</evidence>
<evidence type="ECO:0000256" key="3">
    <source>
        <dbReference type="ARBA" id="ARBA00022722"/>
    </source>
</evidence>
<dbReference type="EMBL" id="AP025292">
    <property type="protein sequence ID" value="BDC99759.1"/>
    <property type="molecule type" value="Genomic_DNA"/>
</dbReference>
<proteinExistence type="inferred from homology"/>
<feature type="binding site" evidence="8">
    <location>
        <position position="210"/>
    </location>
    <ligand>
        <name>Zn(2+)</name>
        <dbReference type="ChEBI" id="CHEBI:29105"/>
        <label>2</label>
        <note>catalytic</note>
    </ligand>
</feature>
<feature type="binding site" evidence="8">
    <location>
        <position position="268"/>
    </location>
    <ligand>
        <name>Zn(2+)</name>
        <dbReference type="ChEBI" id="CHEBI:29105"/>
        <label>2</label>
        <note>catalytic</note>
    </ligand>
</feature>
<evidence type="ECO:0000256" key="6">
    <source>
        <dbReference type="ARBA" id="ARBA00022801"/>
    </source>
</evidence>
<comment type="function">
    <text evidence="8">Zinc phosphodiesterase, which displays some tRNA 3'-processing endonuclease activity. Probably involved in tRNA maturation, by removing a 3'-trailer from precursor tRNA.</text>
</comment>
<comment type="similarity">
    <text evidence="8">Belongs to the RNase Z family.</text>
</comment>
<feature type="active site" description="Proton acceptor" evidence="8">
    <location>
        <position position="66"/>
    </location>
</feature>
<feature type="binding site" evidence="8">
    <location>
        <position position="67"/>
    </location>
    <ligand>
        <name>Zn(2+)</name>
        <dbReference type="ChEBI" id="CHEBI:29105"/>
        <label>2</label>
        <note>catalytic</note>
    </ligand>
</feature>
<evidence type="ECO:0000256" key="4">
    <source>
        <dbReference type="ARBA" id="ARBA00022723"/>
    </source>
</evidence>
<comment type="cofactor">
    <cofactor evidence="8">
        <name>Zn(2+)</name>
        <dbReference type="ChEBI" id="CHEBI:29105"/>
    </cofactor>
    <text evidence="8">Binds 2 Zn(2+) ions.</text>
</comment>
<feature type="binding site" evidence="8">
    <location>
        <position position="210"/>
    </location>
    <ligand>
        <name>Zn(2+)</name>
        <dbReference type="ChEBI" id="CHEBI:29105"/>
        <label>1</label>
        <note>catalytic</note>
    </ligand>
</feature>
<gene>
    <name evidence="8 9" type="primary">rnz</name>
    <name evidence="9" type="ORF">PEPS_20400</name>
</gene>
<comment type="subunit">
    <text evidence="1 8">Homodimer.</text>
</comment>
<dbReference type="HAMAP" id="MF_01818">
    <property type="entry name" value="RNase_Z_BN"/>
    <property type="match status" value="1"/>
</dbReference>
<keyword evidence="6 8" id="KW-0378">Hydrolase</keyword>
<dbReference type="PANTHER" id="PTHR46018:SF2">
    <property type="entry name" value="ZINC PHOSPHODIESTERASE ELAC PROTEIN 1"/>
    <property type="match status" value="1"/>
</dbReference>